<evidence type="ECO:0000256" key="10">
    <source>
        <dbReference type="SAM" id="Phobius"/>
    </source>
</evidence>
<evidence type="ECO:0000256" key="7">
    <source>
        <dbReference type="ARBA" id="ARBA00022782"/>
    </source>
</evidence>
<evidence type="ECO:0000256" key="2">
    <source>
        <dbReference type="ARBA" id="ARBA00010781"/>
    </source>
</evidence>
<dbReference type="AlphaFoldDB" id="A0AAW0LPU6"/>
<comment type="subcellular location">
    <subcellularLocation>
        <location evidence="1 9">Secreted</location>
    </subcellularLocation>
</comment>
<keyword evidence="10" id="KW-1133">Transmembrane helix</keyword>
<comment type="caution">
    <text evidence="11">The sequence shown here is derived from an EMBL/GenBank/DDBJ whole genome shotgun (WGS) entry which is preliminary data.</text>
</comment>
<keyword evidence="4 9" id="KW-0964">Secreted</keyword>
<evidence type="ECO:0000256" key="5">
    <source>
        <dbReference type="ARBA" id="ARBA00022641"/>
    </source>
</evidence>
<comment type="PTM">
    <text evidence="9">Sulfation is important for activity and for the binding to a putative membrane receptor.</text>
</comment>
<dbReference type="GO" id="GO:0008283">
    <property type="term" value="P:cell population proliferation"/>
    <property type="evidence" value="ECO:0007669"/>
    <property type="project" value="UniProtKB-UniRule"/>
</dbReference>
<evidence type="ECO:0000256" key="6">
    <source>
        <dbReference type="ARBA" id="ARBA00022729"/>
    </source>
</evidence>
<accession>A0AAW0LPU6</accession>
<dbReference type="GO" id="GO:0008083">
    <property type="term" value="F:growth factor activity"/>
    <property type="evidence" value="ECO:0007669"/>
    <property type="project" value="UniProtKB-UniRule"/>
</dbReference>
<evidence type="ECO:0000313" key="12">
    <source>
        <dbReference type="Proteomes" id="UP000237347"/>
    </source>
</evidence>
<dbReference type="EMBL" id="PKMF04000063">
    <property type="protein sequence ID" value="KAK7853712.1"/>
    <property type="molecule type" value="Genomic_DNA"/>
</dbReference>
<evidence type="ECO:0000256" key="3">
    <source>
        <dbReference type="ARBA" id="ARBA00022473"/>
    </source>
</evidence>
<evidence type="ECO:0000313" key="11">
    <source>
        <dbReference type="EMBL" id="KAK7853712.1"/>
    </source>
</evidence>
<proteinExistence type="inferred from homology"/>
<keyword evidence="3 9" id="KW-0217">Developmental protein</keyword>
<dbReference type="PANTHER" id="PTHR33285:SF22">
    <property type="entry name" value="PHYTOSULFOKINES 6-RELATED"/>
    <property type="match status" value="1"/>
</dbReference>
<keyword evidence="5 9" id="KW-0765">Sulfation</keyword>
<dbReference type="PANTHER" id="PTHR33285">
    <property type="entry name" value="PHYTOSULFOKINES 3"/>
    <property type="match status" value="1"/>
</dbReference>
<keyword evidence="10" id="KW-0472">Membrane</keyword>
<evidence type="ECO:0000256" key="9">
    <source>
        <dbReference type="RuleBase" id="RU368031"/>
    </source>
</evidence>
<name>A0AAW0LPU6_QUESU</name>
<keyword evidence="8 9" id="KW-0339">Growth factor</keyword>
<dbReference type="GO" id="GO:0030154">
    <property type="term" value="P:cell differentiation"/>
    <property type="evidence" value="ECO:0007669"/>
    <property type="project" value="UniProtKB-UniRule"/>
</dbReference>
<gene>
    <name evidence="11" type="primary">PSK6</name>
    <name evidence="11" type="ORF">CFP56_035205</name>
</gene>
<evidence type="ECO:0000256" key="8">
    <source>
        <dbReference type="ARBA" id="ARBA00023030"/>
    </source>
</evidence>
<keyword evidence="10" id="KW-0812">Transmembrane</keyword>
<keyword evidence="12" id="KW-1185">Reference proteome</keyword>
<feature type="transmembrane region" description="Helical" evidence="10">
    <location>
        <begin position="28"/>
        <end position="46"/>
    </location>
</feature>
<reference evidence="11 12" key="1">
    <citation type="journal article" date="2018" name="Sci. Data">
        <title>The draft genome sequence of cork oak.</title>
        <authorList>
            <person name="Ramos A.M."/>
            <person name="Usie A."/>
            <person name="Barbosa P."/>
            <person name="Barros P.M."/>
            <person name="Capote T."/>
            <person name="Chaves I."/>
            <person name="Simoes F."/>
            <person name="Abreu I."/>
            <person name="Carrasquinho I."/>
            <person name="Faro C."/>
            <person name="Guimaraes J.B."/>
            <person name="Mendonca D."/>
            <person name="Nobrega F."/>
            <person name="Rodrigues L."/>
            <person name="Saibo N.J.M."/>
            <person name="Varela M.C."/>
            <person name="Egas C."/>
            <person name="Matos J."/>
            <person name="Miguel C.M."/>
            <person name="Oliveira M.M."/>
            <person name="Ricardo C.P."/>
            <person name="Goncalves S."/>
        </authorList>
    </citation>
    <scope>NUCLEOTIDE SEQUENCE [LARGE SCALE GENOMIC DNA]</scope>
    <source>
        <strain evidence="12">cv. HL8</strain>
    </source>
</reference>
<dbReference type="GO" id="GO:0005576">
    <property type="term" value="C:extracellular region"/>
    <property type="evidence" value="ECO:0007669"/>
    <property type="project" value="UniProtKB-SubCell"/>
</dbReference>
<dbReference type="Pfam" id="PF06404">
    <property type="entry name" value="PSK"/>
    <property type="match status" value="1"/>
</dbReference>
<sequence>MYLYPTSAPHLVYSALSLKFQLSTMKQGFHSSALILALLLLLLSCSKISSRSIANKQGQVEVKLNEIASGDSFADLEGSESMNQLMGMENCNEGDEECLERRVLSEVHLDYIYTQHHKP</sequence>
<keyword evidence="7 9" id="KW-0221">Differentiation</keyword>
<dbReference type="InterPro" id="IPR009438">
    <property type="entry name" value="Phytosulfokine"/>
</dbReference>
<evidence type="ECO:0000256" key="4">
    <source>
        <dbReference type="ARBA" id="ARBA00022525"/>
    </source>
</evidence>
<comment type="function">
    <text evidence="9">Promotes plant cell differentiation, organogenesis and somatic embryogenesis as well as cell proliferation.</text>
</comment>
<protein>
    <recommendedName>
        <fullName evidence="9">Phytosulfokine</fullName>
    </recommendedName>
    <component>
        <recommendedName>
            <fullName evidence="9">Phytosulfokine-alpha</fullName>
            <shortName evidence="9">PSK-alpha</shortName>
            <shortName evidence="9">Phytosulfokine-a</shortName>
        </recommendedName>
    </component>
    <component>
        <recommendedName>
            <fullName evidence="9">Phytosulfokine-beta</fullName>
            <shortName evidence="9">PSK-beta</shortName>
            <shortName evidence="9">Phytosulfokine-b</shortName>
        </recommendedName>
    </component>
</protein>
<comment type="similarity">
    <text evidence="2 9">Belongs to the phytosulfokine family.</text>
</comment>
<comment type="PTM">
    <text evidence="9">PSK-alpha is produced by endopeptidase digestion. PSK-beta is produced from PSK-alpha by exopeptidase digestion.</text>
</comment>
<evidence type="ECO:0000256" key="1">
    <source>
        <dbReference type="ARBA" id="ARBA00004613"/>
    </source>
</evidence>
<organism evidence="11 12">
    <name type="scientific">Quercus suber</name>
    <name type="common">Cork oak</name>
    <dbReference type="NCBI Taxonomy" id="58331"/>
    <lineage>
        <taxon>Eukaryota</taxon>
        <taxon>Viridiplantae</taxon>
        <taxon>Streptophyta</taxon>
        <taxon>Embryophyta</taxon>
        <taxon>Tracheophyta</taxon>
        <taxon>Spermatophyta</taxon>
        <taxon>Magnoliopsida</taxon>
        <taxon>eudicotyledons</taxon>
        <taxon>Gunneridae</taxon>
        <taxon>Pentapetalae</taxon>
        <taxon>rosids</taxon>
        <taxon>fabids</taxon>
        <taxon>Fagales</taxon>
        <taxon>Fagaceae</taxon>
        <taxon>Quercus</taxon>
    </lineage>
</organism>
<dbReference type="Proteomes" id="UP000237347">
    <property type="component" value="Unassembled WGS sequence"/>
</dbReference>
<keyword evidence="6 9" id="KW-0732">Signal</keyword>